<feature type="signal peptide" evidence="2">
    <location>
        <begin position="1"/>
        <end position="24"/>
    </location>
</feature>
<dbReference type="EMBL" id="CP001654">
    <property type="protein sequence ID" value="ACS83889.1"/>
    <property type="molecule type" value="Genomic_DNA"/>
</dbReference>
<dbReference type="RefSeq" id="WP_012763712.1">
    <property type="nucleotide sequence ID" value="NC_012880.1"/>
</dbReference>
<organism evidence="3 4">
    <name type="scientific">Musicola paradisiaca (strain Ech703)</name>
    <name type="common">Dickeya paradisiaca</name>
    <name type="synonym">Dickeya dadantii</name>
    <dbReference type="NCBI Taxonomy" id="579405"/>
    <lineage>
        <taxon>Bacteria</taxon>
        <taxon>Pseudomonadati</taxon>
        <taxon>Pseudomonadota</taxon>
        <taxon>Gammaproteobacteria</taxon>
        <taxon>Enterobacterales</taxon>
        <taxon>Pectobacteriaceae</taxon>
        <taxon>Musicola</taxon>
    </lineage>
</organism>
<sequence>MLADIRSRWLLPVMMFFMALQLSACGDKDKEQRQAFIAFLQGLPQEGRQLPELSEPQKQSFGRYTQDYAVLTSFNQQLNQVLADSLTPMLDEVSRIHVPQDYINQRDSVRQTVSALNLVNQQVQNAKAQAENARRALKQTEDLQPVFDKIYGRIVVQPANAMITVGPASVAFAQMLVQIGDYLQAQGNQAIFNGANVQFRTQQQVDQYNNMLTELTGQQQKLFTQLKSQSLLTFAR</sequence>
<evidence type="ECO:0008006" key="5">
    <source>
        <dbReference type="Google" id="ProtNLM"/>
    </source>
</evidence>
<evidence type="ECO:0000313" key="4">
    <source>
        <dbReference type="Proteomes" id="UP000002734"/>
    </source>
</evidence>
<feature type="chain" id="PRO_5002963133" description="DUF3053 domain-containing protein" evidence="2">
    <location>
        <begin position="25"/>
        <end position="236"/>
    </location>
</feature>
<dbReference type="Pfam" id="PF11254">
    <property type="entry name" value="DUF3053"/>
    <property type="match status" value="1"/>
</dbReference>
<reference evidence="3" key="1">
    <citation type="submission" date="2009-06" db="EMBL/GenBank/DDBJ databases">
        <title>Complete sequence of Dickeya dadantii Ech703.</title>
        <authorList>
            <consortium name="US DOE Joint Genome Institute"/>
            <person name="Lucas S."/>
            <person name="Copeland A."/>
            <person name="Lapidus A."/>
            <person name="Glavina del Rio T."/>
            <person name="Dalin E."/>
            <person name="Tice H."/>
            <person name="Bruce D."/>
            <person name="Goodwin L."/>
            <person name="Pitluck S."/>
            <person name="Chertkov O."/>
            <person name="Brettin T."/>
            <person name="Detter J.C."/>
            <person name="Han C."/>
            <person name="Larimer F."/>
            <person name="Land M."/>
            <person name="Hauser L."/>
            <person name="Kyrpides N."/>
            <person name="Mikhailova N."/>
            <person name="Balakrishnan V."/>
            <person name="Glasner J."/>
            <person name="Perna N.T."/>
        </authorList>
    </citation>
    <scope>NUCLEOTIDE SEQUENCE [LARGE SCALE GENOMIC DNA]</scope>
    <source>
        <strain evidence="3">Ech703</strain>
    </source>
</reference>
<dbReference type="InterPro" id="IPR021413">
    <property type="entry name" value="DUF3053"/>
</dbReference>
<dbReference type="HOGENOM" id="CLU_086363_1_0_6"/>
<accession>C6C6H0</accession>
<keyword evidence="2" id="KW-0732">Signal</keyword>
<keyword evidence="1" id="KW-0175">Coiled coil</keyword>
<evidence type="ECO:0000313" key="3">
    <source>
        <dbReference type="EMBL" id="ACS83889.1"/>
    </source>
</evidence>
<dbReference type="Proteomes" id="UP000002734">
    <property type="component" value="Chromosome"/>
</dbReference>
<proteinExistence type="predicted"/>
<dbReference type="AlphaFoldDB" id="C6C6H0"/>
<dbReference type="STRING" id="579405.Dd703_0070"/>
<feature type="coiled-coil region" evidence="1">
    <location>
        <begin position="113"/>
        <end position="143"/>
    </location>
</feature>
<evidence type="ECO:0000256" key="2">
    <source>
        <dbReference type="SAM" id="SignalP"/>
    </source>
</evidence>
<dbReference type="eggNOG" id="ENOG502ZAGZ">
    <property type="taxonomic scope" value="Bacteria"/>
</dbReference>
<gene>
    <name evidence="3" type="ordered locus">Dd703_0070</name>
</gene>
<protein>
    <recommendedName>
        <fullName evidence="5">DUF3053 domain-containing protein</fullName>
    </recommendedName>
</protein>
<name>C6C6H0_MUSP7</name>
<dbReference type="KEGG" id="dda:Dd703_0070"/>
<keyword evidence="4" id="KW-1185">Reference proteome</keyword>
<evidence type="ECO:0000256" key="1">
    <source>
        <dbReference type="SAM" id="Coils"/>
    </source>
</evidence>